<protein>
    <recommendedName>
        <fullName evidence="5">YqgE/AlgH family protein</fullName>
    </recommendedName>
</protein>
<dbReference type="SUPFAM" id="SSF143456">
    <property type="entry name" value="VC0467-like"/>
    <property type="match status" value="1"/>
</dbReference>
<evidence type="ECO:0008006" key="5">
    <source>
        <dbReference type="Google" id="ProtNLM"/>
    </source>
</evidence>
<dbReference type="RefSeq" id="WP_146513537.1">
    <property type="nucleotide sequence ID" value="NZ_SJPI01000001.1"/>
</dbReference>
<comment type="similarity">
    <text evidence="1">Belongs to the UPF0301 (AlgH) family.</text>
</comment>
<keyword evidence="4" id="KW-1185">Reference proteome</keyword>
<feature type="region of interest" description="Disordered" evidence="2">
    <location>
        <begin position="59"/>
        <end position="88"/>
    </location>
</feature>
<proteinExistence type="inferred from homology"/>
<dbReference type="InterPro" id="IPR003774">
    <property type="entry name" value="AlgH-like"/>
</dbReference>
<dbReference type="Proteomes" id="UP000316598">
    <property type="component" value="Unassembled WGS sequence"/>
</dbReference>
<evidence type="ECO:0000256" key="2">
    <source>
        <dbReference type="SAM" id="MobiDB-lite"/>
    </source>
</evidence>
<dbReference type="Pfam" id="PF02622">
    <property type="entry name" value="DUF179"/>
    <property type="match status" value="1"/>
</dbReference>
<dbReference type="PANTHER" id="PTHR30327">
    <property type="entry name" value="UNCHARACTERIZED PROTEIN YQGE"/>
    <property type="match status" value="1"/>
</dbReference>
<dbReference type="EMBL" id="SJPI01000001">
    <property type="protein sequence ID" value="TWT53294.1"/>
    <property type="molecule type" value="Genomic_DNA"/>
</dbReference>
<dbReference type="GO" id="GO:0005829">
    <property type="term" value="C:cytosol"/>
    <property type="evidence" value="ECO:0007669"/>
    <property type="project" value="TreeGrafter"/>
</dbReference>
<sequence length="213" mass="23087">MNDSLTGHLLVASSLVTDPIYAGGVCLVVHEDGGQVIGVMLNRPMKPSPEALLTLLKNHQSADQDSPSKSESGNRLAPPSSPVQPSPQSLSIIESLHFGGPISGPVVAIHQDFKMAEAETGDGIYVAAQKHHLEQLVQERQTPFRLIVGHLDWTREQLNAEILAGIWHCVPATRQAVFAAPQDMWASVIRRATTNSMSRWLGLPDLINANELN</sequence>
<dbReference type="PANTHER" id="PTHR30327:SF1">
    <property type="entry name" value="UPF0301 PROTEIN YQGE"/>
    <property type="match status" value="1"/>
</dbReference>
<evidence type="ECO:0000313" key="3">
    <source>
        <dbReference type="EMBL" id="TWT53294.1"/>
    </source>
</evidence>
<accession>A0A5C5WQX7</accession>
<dbReference type="AlphaFoldDB" id="A0A5C5WQX7"/>
<gene>
    <name evidence="3" type="ORF">Pla22_09220</name>
</gene>
<organism evidence="3 4">
    <name type="scientific">Rubripirellula amarantea</name>
    <dbReference type="NCBI Taxonomy" id="2527999"/>
    <lineage>
        <taxon>Bacteria</taxon>
        <taxon>Pseudomonadati</taxon>
        <taxon>Planctomycetota</taxon>
        <taxon>Planctomycetia</taxon>
        <taxon>Pirellulales</taxon>
        <taxon>Pirellulaceae</taxon>
        <taxon>Rubripirellula</taxon>
    </lineage>
</organism>
<evidence type="ECO:0000313" key="4">
    <source>
        <dbReference type="Proteomes" id="UP000316598"/>
    </source>
</evidence>
<dbReference type="OrthoDB" id="264854at2"/>
<name>A0A5C5WQX7_9BACT</name>
<dbReference type="Gene3D" id="3.40.1740.10">
    <property type="entry name" value="VC0467-like"/>
    <property type="match status" value="1"/>
</dbReference>
<evidence type="ECO:0000256" key="1">
    <source>
        <dbReference type="ARBA" id="ARBA00009600"/>
    </source>
</evidence>
<reference evidence="3 4" key="1">
    <citation type="submission" date="2019-02" db="EMBL/GenBank/DDBJ databases">
        <title>Deep-cultivation of Planctomycetes and their phenomic and genomic characterization uncovers novel biology.</title>
        <authorList>
            <person name="Wiegand S."/>
            <person name="Jogler M."/>
            <person name="Boedeker C."/>
            <person name="Pinto D."/>
            <person name="Vollmers J."/>
            <person name="Rivas-Marin E."/>
            <person name="Kohn T."/>
            <person name="Peeters S.H."/>
            <person name="Heuer A."/>
            <person name="Rast P."/>
            <person name="Oberbeckmann S."/>
            <person name="Bunk B."/>
            <person name="Jeske O."/>
            <person name="Meyerdierks A."/>
            <person name="Storesund J.E."/>
            <person name="Kallscheuer N."/>
            <person name="Luecker S."/>
            <person name="Lage O.M."/>
            <person name="Pohl T."/>
            <person name="Merkel B.J."/>
            <person name="Hornburger P."/>
            <person name="Mueller R.-W."/>
            <person name="Bruemmer F."/>
            <person name="Labrenz M."/>
            <person name="Spormann A.M."/>
            <person name="Op Den Camp H."/>
            <person name="Overmann J."/>
            <person name="Amann R."/>
            <person name="Jetten M.S.M."/>
            <person name="Mascher T."/>
            <person name="Medema M.H."/>
            <person name="Devos D.P."/>
            <person name="Kaster A.-K."/>
            <person name="Ovreas L."/>
            <person name="Rohde M."/>
            <person name="Galperin M.Y."/>
            <person name="Jogler C."/>
        </authorList>
    </citation>
    <scope>NUCLEOTIDE SEQUENCE [LARGE SCALE GENOMIC DNA]</scope>
    <source>
        <strain evidence="3 4">Pla22</strain>
    </source>
</reference>
<comment type="caution">
    <text evidence="3">The sequence shown here is derived from an EMBL/GenBank/DDBJ whole genome shotgun (WGS) entry which is preliminary data.</text>
</comment>